<organism evidence="3 4">
    <name type="scientific">Streptomyces alanosinicus</name>
    <dbReference type="NCBI Taxonomy" id="68171"/>
    <lineage>
        <taxon>Bacteria</taxon>
        <taxon>Bacillati</taxon>
        <taxon>Actinomycetota</taxon>
        <taxon>Actinomycetes</taxon>
        <taxon>Kitasatosporales</taxon>
        <taxon>Streptomycetaceae</taxon>
        <taxon>Streptomyces</taxon>
    </lineage>
</organism>
<evidence type="ECO:0000313" key="4">
    <source>
        <dbReference type="Proteomes" id="UP000655443"/>
    </source>
</evidence>
<feature type="compositionally biased region" description="Pro residues" evidence="1">
    <location>
        <begin position="323"/>
        <end position="370"/>
    </location>
</feature>
<feature type="transmembrane region" description="Helical" evidence="2">
    <location>
        <begin position="209"/>
        <end position="229"/>
    </location>
</feature>
<feature type="region of interest" description="Disordered" evidence="1">
    <location>
        <begin position="317"/>
        <end position="381"/>
    </location>
</feature>
<sequence length="381" mass="39515">MRPARPPIAGPPLAPAPRGPLAGDVPPHLRSALSAVLLALSCLLVPFGALAAWAAYGLTDTGRYVTTMAPLAADPRVREAVAETVGDGLLREVDQRLDVRQVPGTVRPFLHDVVRSFTQTEAFRLAWDTGNRVTHDAVLRALRDEDGATAAEQAVTVDFAPVTDQVKRQLTRDHVPLAARIPVQHTVVSVLPADELVSLRKGFHVLEVAGLWLPVAAVAFAVTGIALALHRRRAVVATALGTALGGALLALALAVARDLTLDDLPADMSHPAAGAVYDALTGTLRTVSWLLLGLGLVVACATWLTRCLRRSRPALAHASAPTGPRPAAAPVPPPPPGAPATPTAPPAPAAPPTPTVPSAPPSPPAPPHRPAPAEGPTRARV</sequence>
<comment type="caution">
    <text evidence="3">The sequence shown here is derived from an EMBL/GenBank/DDBJ whole genome shotgun (WGS) entry which is preliminary data.</text>
</comment>
<evidence type="ECO:0000313" key="3">
    <source>
        <dbReference type="EMBL" id="GHE04081.1"/>
    </source>
</evidence>
<name>A0A919D2L2_9ACTN</name>
<dbReference type="AlphaFoldDB" id="A0A919D2L2"/>
<proteinExistence type="predicted"/>
<protein>
    <recommendedName>
        <fullName evidence="5">Integral membrane protein</fullName>
    </recommendedName>
</protein>
<feature type="transmembrane region" description="Helical" evidence="2">
    <location>
        <begin position="236"/>
        <end position="256"/>
    </location>
</feature>
<reference evidence="3" key="2">
    <citation type="submission" date="2020-09" db="EMBL/GenBank/DDBJ databases">
        <authorList>
            <person name="Sun Q."/>
            <person name="Ohkuma M."/>
        </authorList>
    </citation>
    <scope>NUCLEOTIDE SEQUENCE</scope>
    <source>
        <strain evidence="3">JCM 4714</strain>
    </source>
</reference>
<dbReference type="EMBL" id="BMVG01000006">
    <property type="protein sequence ID" value="GHE04081.1"/>
    <property type="molecule type" value="Genomic_DNA"/>
</dbReference>
<feature type="transmembrane region" description="Helical" evidence="2">
    <location>
        <begin position="35"/>
        <end position="56"/>
    </location>
</feature>
<dbReference type="Proteomes" id="UP000655443">
    <property type="component" value="Unassembled WGS sequence"/>
</dbReference>
<keyword evidence="4" id="KW-1185">Reference proteome</keyword>
<feature type="transmembrane region" description="Helical" evidence="2">
    <location>
        <begin position="287"/>
        <end position="305"/>
    </location>
</feature>
<keyword evidence="2" id="KW-0472">Membrane</keyword>
<gene>
    <name evidence="3" type="ORF">GCM10010339_34190</name>
</gene>
<evidence type="ECO:0008006" key="5">
    <source>
        <dbReference type="Google" id="ProtNLM"/>
    </source>
</evidence>
<evidence type="ECO:0000256" key="2">
    <source>
        <dbReference type="SAM" id="Phobius"/>
    </source>
</evidence>
<keyword evidence="2" id="KW-0812">Transmembrane</keyword>
<accession>A0A919D2L2</accession>
<keyword evidence="2" id="KW-1133">Transmembrane helix</keyword>
<evidence type="ECO:0000256" key="1">
    <source>
        <dbReference type="SAM" id="MobiDB-lite"/>
    </source>
</evidence>
<reference evidence="3" key="1">
    <citation type="journal article" date="2014" name="Int. J. Syst. Evol. Microbiol.">
        <title>Complete genome sequence of Corynebacterium casei LMG S-19264T (=DSM 44701T), isolated from a smear-ripened cheese.</title>
        <authorList>
            <consortium name="US DOE Joint Genome Institute (JGI-PGF)"/>
            <person name="Walter F."/>
            <person name="Albersmeier A."/>
            <person name="Kalinowski J."/>
            <person name="Ruckert C."/>
        </authorList>
    </citation>
    <scope>NUCLEOTIDE SEQUENCE</scope>
    <source>
        <strain evidence="3">JCM 4714</strain>
    </source>
</reference>